<evidence type="ECO:0000256" key="1">
    <source>
        <dbReference type="SAM" id="Phobius"/>
    </source>
</evidence>
<sequence length="33" mass="3463">MLIAILIALAAHILGIIVGMATIMAMLEKELGK</sequence>
<keyword evidence="1" id="KW-1133">Transmembrane helix</keyword>
<keyword evidence="1" id="KW-0812">Transmembrane</keyword>
<organism evidence="2">
    <name type="scientific">Siphoviridae sp. ctCCv12</name>
    <dbReference type="NCBI Taxonomy" id="2826191"/>
    <lineage>
        <taxon>Viruses</taxon>
        <taxon>Duplodnaviria</taxon>
        <taxon>Heunggongvirae</taxon>
        <taxon>Uroviricota</taxon>
        <taxon>Caudoviricetes</taxon>
    </lineage>
</organism>
<evidence type="ECO:0000313" key="2">
    <source>
        <dbReference type="EMBL" id="DAD89999.1"/>
    </source>
</evidence>
<name>A0A8S5N6N1_9CAUD</name>
<feature type="transmembrane region" description="Helical" evidence="1">
    <location>
        <begin position="6"/>
        <end position="27"/>
    </location>
</feature>
<reference evidence="2" key="1">
    <citation type="journal article" date="2021" name="Proc. Natl. Acad. Sci. U.S.A.">
        <title>A Catalog of Tens of Thousands of Viruses from Human Metagenomes Reveals Hidden Associations with Chronic Diseases.</title>
        <authorList>
            <person name="Tisza M.J."/>
            <person name="Buck C.B."/>
        </authorList>
    </citation>
    <scope>NUCLEOTIDE SEQUENCE</scope>
    <source>
        <strain evidence="2">CtCCv12</strain>
    </source>
</reference>
<accession>A0A8S5N6N1</accession>
<keyword evidence="1" id="KW-0472">Membrane</keyword>
<protein>
    <submittedName>
        <fullName evidence="2">Uncharacterized protein</fullName>
    </submittedName>
</protein>
<dbReference type="EMBL" id="BK015075">
    <property type="protein sequence ID" value="DAD89999.1"/>
    <property type="molecule type" value="Genomic_DNA"/>
</dbReference>
<proteinExistence type="predicted"/>